<evidence type="ECO:0000256" key="9">
    <source>
        <dbReference type="ARBA" id="ARBA00023136"/>
    </source>
</evidence>
<dbReference type="GO" id="GO:0012505">
    <property type="term" value="C:endomembrane system"/>
    <property type="evidence" value="ECO:0007669"/>
    <property type="project" value="UniProtKB-SubCell"/>
</dbReference>
<evidence type="ECO:0000256" key="2">
    <source>
        <dbReference type="ARBA" id="ARBA00005585"/>
    </source>
</evidence>
<dbReference type="Pfam" id="PF16414">
    <property type="entry name" value="NPC1_N"/>
    <property type="match status" value="1"/>
</dbReference>
<gene>
    <name evidence="17" type="primary">NPC1L1</name>
</gene>
<proteinExistence type="inferred from homology"/>
<feature type="transmembrane region" description="Helical" evidence="15">
    <location>
        <begin position="765"/>
        <end position="790"/>
    </location>
</feature>
<evidence type="ECO:0000256" key="4">
    <source>
        <dbReference type="ARBA" id="ARBA00022548"/>
    </source>
</evidence>
<feature type="transmembrane region" description="Helical" evidence="15">
    <location>
        <begin position="1120"/>
        <end position="1139"/>
    </location>
</feature>
<dbReference type="PANTHER" id="PTHR45727:SF3">
    <property type="entry name" value="NPC1-LIKE INTRACELLULAR CHOLESTEROL TRANSPORTER 1"/>
    <property type="match status" value="1"/>
</dbReference>
<feature type="transmembrane region" description="Helical" evidence="15">
    <location>
        <begin position="1021"/>
        <end position="1042"/>
    </location>
</feature>
<keyword evidence="8" id="KW-0443">Lipid metabolism</keyword>
<feature type="transmembrane region" description="Helical" evidence="15">
    <location>
        <begin position="1049"/>
        <end position="1070"/>
    </location>
</feature>
<feature type="transmembrane region" description="Helical" evidence="15">
    <location>
        <begin position="626"/>
        <end position="647"/>
    </location>
</feature>
<dbReference type="GO" id="GO:0015485">
    <property type="term" value="F:cholesterol binding"/>
    <property type="evidence" value="ECO:0007669"/>
    <property type="project" value="TreeGrafter"/>
</dbReference>
<dbReference type="FunFam" id="1.20.1640.10:FF:000008">
    <property type="entry name" value="NPC intracellular cholesterol transporter 1"/>
    <property type="match status" value="1"/>
</dbReference>
<dbReference type="Ensembl" id="ENSEEET00000050423.2">
    <property type="protein sequence ID" value="ENSEEEP00000049878.2"/>
    <property type="gene ID" value="ENSEEEG00000023422.2"/>
</dbReference>
<dbReference type="GO" id="GO:0030301">
    <property type="term" value="P:cholesterol transport"/>
    <property type="evidence" value="ECO:0007669"/>
    <property type="project" value="UniProtKB-ARBA"/>
</dbReference>
<dbReference type="Gene3D" id="1.20.1640.10">
    <property type="entry name" value="Multidrug efflux transporter AcrB transmembrane domain"/>
    <property type="match status" value="2"/>
</dbReference>
<feature type="transmembrane region" description="Helical" evidence="15">
    <location>
        <begin position="1076"/>
        <end position="1099"/>
    </location>
</feature>
<evidence type="ECO:0000256" key="1">
    <source>
        <dbReference type="ARBA" id="ARBA00004127"/>
    </source>
</evidence>
<organism evidence="17 18">
    <name type="scientific">Electrophorus electricus</name>
    <name type="common">Electric eel</name>
    <name type="synonym">Gymnotus electricus</name>
    <dbReference type="NCBI Taxonomy" id="8005"/>
    <lineage>
        <taxon>Eukaryota</taxon>
        <taxon>Metazoa</taxon>
        <taxon>Chordata</taxon>
        <taxon>Craniata</taxon>
        <taxon>Vertebrata</taxon>
        <taxon>Euteleostomi</taxon>
        <taxon>Actinopterygii</taxon>
        <taxon>Neopterygii</taxon>
        <taxon>Teleostei</taxon>
        <taxon>Ostariophysi</taxon>
        <taxon>Gymnotiformes</taxon>
        <taxon>Gymnotoidei</taxon>
        <taxon>Gymnotidae</taxon>
        <taxon>Electrophorus</taxon>
    </lineage>
</organism>
<reference evidence="18" key="1">
    <citation type="journal article" date="2014" name="Science">
        <title>Nonhuman genetics. Genomic basis for the convergent evolution of electric organs.</title>
        <authorList>
            <person name="Gallant J.R."/>
            <person name="Traeger L.L."/>
            <person name="Volkening J.D."/>
            <person name="Moffett H."/>
            <person name="Chen P.H."/>
            <person name="Novina C.D."/>
            <person name="Phillips G.N.Jr."/>
            <person name="Anand R."/>
            <person name="Wells G.B."/>
            <person name="Pinch M."/>
            <person name="Guth R."/>
            <person name="Unguez G.A."/>
            <person name="Albert J.S."/>
            <person name="Zakon H.H."/>
            <person name="Samanta M.P."/>
            <person name="Sussman M.R."/>
        </authorList>
    </citation>
    <scope>NUCLEOTIDE SEQUENCE [LARGE SCALE GENOMIC DNA]</scope>
</reference>
<reference evidence="17" key="3">
    <citation type="submission" date="2020-05" db="EMBL/GenBank/DDBJ databases">
        <title>Electrophorus electricus (electric eel) genome, fEleEle1, primary haplotype.</title>
        <authorList>
            <person name="Myers G."/>
            <person name="Meyer A."/>
            <person name="Fedrigo O."/>
            <person name="Formenti G."/>
            <person name="Rhie A."/>
            <person name="Tracey A."/>
            <person name="Sims Y."/>
            <person name="Jarvis E.D."/>
        </authorList>
    </citation>
    <scope>NUCLEOTIDE SEQUENCE [LARGE SCALE GENOMIC DNA]</scope>
</reference>
<dbReference type="Proteomes" id="UP000314983">
    <property type="component" value="Chromosome 18"/>
</dbReference>
<dbReference type="GeneTree" id="ENSGT00940000159904"/>
<reference evidence="18" key="2">
    <citation type="journal article" date="2017" name="Sci. Adv.">
        <title>A tail of two voltages: Proteomic comparison of the three electric organs of the electric eel.</title>
        <authorList>
            <person name="Traeger L.L."/>
            <person name="Sabat G."/>
            <person name="Barrett-Wilt G.A."/>
            <person name="Wells G.B."/>
            <person name="Sussman M.R."/>
        </authorList>
    </citation>
    <scope>NUCLEOTIDE SEQUENCE [LARGE SCALE GENOMIC DNA]</scope>
</reference>
<evidence type="ECO:0000256" key="7">
    <source>
        <dbReference type="ARBA" id="ARBA00022989"/>
    </source>
</evidence>
<dbReference type="PROSITE" id="PS50156">
    <property type="entry name" value="SSD"/>
    <property type="match status" value="1"/>
</dbReference>
<feature type="transmembrane region" description="Helical" evidence="15">
    <location>
        <begin position="689"/>
        <end position="712"/>
    </location>
</feature>
<dbReference type="SUPFAM" id="SSF82866">
    <property type="entry name" value="Multidrug efflux transporter AcrB transmembrane domain"/>
    <property type="match status" value="2"/>
</dbReference>
<dbReference type="Pfam" id="PF22314">
    <property type="entry name" value="NPC1_MLD"/>
    <property type="match status" value="1"/>
</dbReference>
<feature type="transmembrane region" description="Helical" evidence="15">
    <location>
        <begin position="268"/>
        <end position="290"/>
    </location>
</feature>
<evidence type="ECO:0000256" key="15">
    <source>
        <dbReference type="SAM" id="Phobius"/>
    </source>
</evidence>
<evidence type="ECO:0000256" key="3">
    <source>
        <dbReference type="ARBA" id="ARBA00022448"/>
    </source>
</evidence>
<dbReference type="InterPro" id="IPR032190">
    <property type="entry name" value="NPC1_N"/>
</dbReference>
<dbReference type="GO" id="GO:0042632">
    <property type="term" value="P:cholesterol homeostasis"/>
    <property type="evidence" value="ECO:0007669"/>
    <property type="project" value="TreeGrafter"/>
</dbReference>
<evidence type="ECO:0000256" key="13">
    <source>
        <dbReference type="ARBA" id="ARBA00023221"/>
    </source>
</evidence>
<feature type="transmembrane region" description="Helical" evidence="15">
    <location>
        <begin position="659"/>
        <end position="683"/>
    </location>
</feature>
<evidence type="ECO:0000259" key="16">
    <source>
        <dbReference type="PROSITE" id="PS50156"/>
    </source>
</evidence>
<evidence type="ECO:0000256" key="14">
    <source>
        <dbReference type="ARBA" id="ARBA00034049"/>
    </source>
</evidence>
<dbReference type="Pfam" id="PF12349">
    <property type="entry name" value="Sterol-sensing"/>
    <property type="match status" value="1"/>
</dbReference>
<keyword evidence="18" id="KW-1185">Reference proteome</keyword>
<feature type="domain" description="SSD" evidence="16">
    <location>
        <begin position="625"/>
        <end position="790"/>
    </location>
</feature>
<dbReference type="AlphaFoldDB" id="A0A4W4HMY9"/>
<keyword evidence="6" id="KW-0732">Signal</keyword>
<dbReference type="FunFam" id="1.20.1640.10:FF:000010">
    <property type="entry name" value="NPC intracellular cholesterol transporter 1"/>
    <property type="match status" value="1"/>
</dbReference>
<dbReference type="InterPro" id="IPR000731">
    <property type="entry name" value="SSD"/>
</dbReference>
<evidence type="ECO:0000256" key="8">
    <source>
        <dbReference type="ARBA" id="ARBA00023098"/>
    </source>
</evidence>
<keyword evidence="3" id="KW-0813">Transport</keyword>
<name>A0A4W4HMY9_ELEEL</name>
<dbReference type="GO" id="GO:0008203">
    <property type="term" value="P:cholesterol metabolic process"/>
    <property type="evidence" value="ECO:0007669"/>
    <property type="project" value="UniProtKB-KW"/>
</dbReference>
<keyword evidence="11" id="KW-1207">Sterol metabolism</keyword>
<dbReference type="PANTHER" id="PTHR45727">
    <property type="entry name" value="NPC INTRACELLULAR CHOLESTEROL TRANSPORTER 1"/>
    <property type="match status" value="1"/>
</dbReference>
<reference evidence="17" key="4">
    <citation type="submission" date="2025-08" db="UniProtKB">
        <authorList>
            <consortium name="Ensembl"/>
        </authorList>
    </citation>
    <scope>IDENTIFICATION</scope>
</reference>
<evidence type="ECO:0000256" key="10">
    <source>
        <dbReference type="ARBA" id="ARBA00023157"/>
    </source>
</evidence>
<feature type="transmembrane region" description="Helical" evidence="15">
    <location>
        <begin position="354"/>
        <end position="372"/>
    </location>
</feature>
<evidence type="ECO:0000313" key="18">
    <source>
        <dbReference type="Proteomes" id="UP000314983"/>
    </source>
</evidence>
<comment type="subcellular location">
    <subcellularLocation>
        <location evidence="1">Endomembrane system</location>
        <topology evidence="1">Multi-pass membrane protein</topology>
    </subcellularLocation>
</comment>
<keyword evidence="4" id="KW-0153">Cholesterol metabolism</keyword>
<dbReference type="GO" id="GO:0030299">
    <property type="term" value="P:intestinal cholesterol absorption"/>
    <property type="evidence" value="ECO:0007669"/>
    <property type="project" value="TreeGrafter"/>
</dbReference>
<sequence>AVRCGLALPAPDFCVMYEECGKNPTVEGSLIPAIVPCKDYSQARGVVGKHYQLLKQVCPMLDRGEGQTKACCSQSQLLSLKSSLMLSQAVLLRCPSCAYNFAHIHCITTCSPEQSQVINITRTTMVNVSNTEKEAVVGYQAYISTSFSDASFKSCRNVRIPATGGYAIATMCGRYGATLCTAQRWLDFQGDSSNGLAPLDIDFRLISPEQAAGVPPGMIPYAGLALGCNETTPDGDKECSCQDCVESCPVVPPLDPPPGPFMIGDMDGAVVICLIVLSLLSLLYLGFLVAEFIHKRFKDKVTGMDKNANELDHNQKVNPKDVTWTDRASLVTQDFLGSLFQTWGRVMATHPLKVIAVCLLVVVALATGLMNIELTTDPVQLWSAPNSRARREKEFHDVHFSPFYRTNQLILTAPGRHGHVYDSLATYLEIFAPDLINALLELQQRIQATEFWSDELNNTATLKDVCYAPLNPKNPSLTDCAVNGLTQYFQNSVDNLNAKANMTELGVTKEVDWRDHFIYCVNSPLSFKDITALGLSCMADYGGPVFPFLAVGGYENFTTAEAFILTFSLNNYPRTNPKFKVVEQWESRFLQIVQQYQNDPTTNFTFAYMAERSLEDEINRTTMEDIPIFMISYGVIFIYIAVALGEYSSFKRILVDSKILVGLGGILVVGCSVLASMGFYAWIGLPSSLVILQVVPFLVLAVGADNIFIFVLEYQRDVRQPGEQREEQIGRVLGRVAPSMLLCSLSESVCFFLGALSTMPAVKSFALYAALAVLMDFVLQMTAFVALLSLDARRQDANRCEVLCCCSVKIPRPSTPSQGVLLPFMRKYYAPVLLHPVSRIAVIFLFSCVFCISIFLMFHVKVGLDQELAMPTDSYMLKYFEYLYKYFEVGVPTYFITTRGFNFSSVMGMNAVCSSVGCDQFSLTQKIQYATEYPERHLHWPTNLILYIYLSLSPASRFMAYHTPLSNSQEYTAALLRARELANNITEGMRKSQVTSHDFEVFPYTVTYVYYEQYVNIVYEGLVNISLCLLPTFVVCCILLGLDLRSGLLNLFTIVMITVDTVGVMTLWGIDYNAVSLINLVTAVGISVEFVSHMTRCFALSILPTKVQRAKEATANMGSAVFAGVAMTNLPGIIVLAFAKAQLIQIFFFRLNLVITLLGMAHGLIFLPVLLSFFGTTHTHTRSVSYLGMTLFTPQV</sequence>
<accession>A0A4W4HMY9</accession>
<evidence type="ECO:0000256" key="12">
    <source>
        <dbReference type="ARBA" id="ARBA00023180"/>
    </source>
</evidence>
<evidence type="ECO:0000256" key="6">
    <source>
        <dbReference type="ARBA" id="ARBA00022729"/>
    </source>
</evidence>
<comment type="catalytic activity">
    <reaction evidence="14">
        <text>cholesterol(in) = cholesterol(out)</text>
        <dbReference type="Rhea" id="RHEA:39747"/>
        <dbReference type="ChEBI" id="CHEBI:16113"/>
    </reaction>
</comment>
<keyword evidence="9 15" id="KW-0472">Membrane</keyword>
<reference evidence="17" key="5">
    <citation type="submission" date="2025-09" db="UniProtKB">
        <authorList>
            <consortium name="Ensembl"/>
        </authorList>
    </citation>
    <scope>IDENTIFICATION</scope>
</reference>
<evidence type="ECO:0000256" key="11">
    <source>
        <dbReference type="ARBA" id="ARBA00023166"/>
    </source>
</evidence>
<keyword evidence="7 15" id="KW-1133">Transmembrane helix</keyword>
<comment type="similarity">
    <text evidence="2">Belongs to the patched family.</text>
</comment>
<protein>
    <recommendedName>
        <fullName evidence="16">SSD domain-containing protein</fullName>
    </recommendedName>
</protein>
<dbReference type="InterPro" id="IPR053958">
    <property type="entry name" value="HMGCR/SNAP/NPC1-like_SSD"/>
</dbReference>
<evidence type="ECO:0000256" key="5">
    <source>
        <dbReference type="ARBA" id="ARBA00022692"/>
    </source>
</evidence>
<dbReference type="GO" id="GO:0005886">
    <property type="term" value="C:plasma membrane"/>
    <property type="evidence" value="ECO:0007669"/>
    <property type="project" value="TreeGrafter"/>
</dbReference>
<evidence type="ECO:0000313" key="17">
    <source>
        <dbReference type="Ensembl" id="ENSEEEP00000049878.2"/>
    </source>
</evidence>
<feature type="transmembrane region" description="Helical" evidence="15">
    <location>
        <begin position="840"/>
        <end position="860"/>
    </location>
</feature>
<keyword evidence="13" id="KW-0753">Steroid metabolism</keyword>
<feature type="transmembrane region" description="Helical" evidence="15">
    <location>
        <begin position="732"/>
        <end position="759"/>
    </location>
</feature>
<dbReference type="InterPro" id="IPR053956">
    <property type="entry name" value="NPC1_MLD"/>
</dbReference>
<keyword evidence="10" id="KW-1015">Disulfide bond</keyword>
<feature type="transmembrane region" description="Helical" evidence="15">
    <location>
        <begin position="1151"/>
        <end position="1174"/>
    </location>
</feature>
<keyword evidence="5 15" id="KW-0812">Transmembrane</keyword>
<keyword evidence="12" id="KW-0325">Glycoprotein</keyword>